<keyword evidence="3" id="KW-1185">Reference proteome</keyword>
<dbReference type="InterPro" id="IPR014807">
    <property type="entry name" value="Coa1"/>
</dbReference>
<evidence type="ECO:0000313" key="3">
    <source>
        <dbReference type="Proteomes" id="UP001172101"/>
    </source>
</evidence>
<protein>
    <submittedName>
        <fullName evidence="2">Cytochrome oxidase complex assembly protein 1-domain-containing protein</fullName>
    </submittedName>
</protein>
<dbReference type="GO" id="GO:0005743">
    <property type="term" value="C:mitochondrial inner membrane"/>
    <property type="evidence" value="ECO:0007669"/>
    <property type="project" value="TreeGrafter"/>
</dbReference>
<dbReference type="AlphaFoldDB" id="A0AA40E092"/>
<dbReference type="RefSeq" id="XP_060299078.1">
    <property type="nucleotide sequence ID" value="XM_060447652.1"/>
</dbReference>
<organism evidence="2 3">
    <name type="scientific">Lasiosphaeria miniovina</name>
    <dbReference type="NCBI Taxonomy" id="1954250"/>
    <lineage>
        <taxon>Eukaryota</taxon>
        <taxon>Fungi</taxon>
        <taxon>Dikarya</taxon>
        <taxon>Ascomycota</taxon>
        <taxon>Pezizomycotina</taxon>
        <taxon>Sordariomycetes</taxon>
        <taxon>Sordariomycetidae</taxon>
        <taxon>Sordariales</taxon>
        <taxon>Lasiosphaeriaceae</taxon>
        <taxon>Lasiosphaeria</taxon>
    </lineage>
</organism>
<reference evidence="2" key="1">
    <citation type="submission" date="2023-06" db="EMBL/GenBank/DDBJ databases">
        <title>Genome-scale phylogeny and comparative genomics of the fungal order Sordariales.</title>
        <authorList>
            <consortium name="Lawrence Berkeley National Laboratory"/>
            <person name="Hensen N."/>
            <person name="Bonometti L."/>
            <person name="Westerberg I."/>
            <person name="Brannstrom I.O."/>
            <person name="Guillou S."/>
            <person name="Cros-Aarteil S."/>
            <person name="Calhoun S."/>
            <person name="Haridas S."/>
            <person name="Kuo A."/>
            <person name="Mondo S."/>
            <person name="Pangilinan J."/>
            <person name="Riley R."/>
            <person name="LaButti K."/>
            <person name="Andreopoulos B."/>
            <person name="Lipzen A."/>
            <person name="Chen C."/>
            <person name="Yanf M."/>
            <person name="Daum C."/>
            <person name="Ng V."/>
            <person name="Clum A."/>
            <person name="Steindorff A."/>
            <person name="Ohm R."/>
            <person name="Martin F."/>
            <person name="Silar P."/>
            <person name="Natvig D."/>
            <person name="Lalanne C."/>
            <person name="Gautier V."/>
            <person name="Ament-velasquez S.L."/>
            <person name="Kruys A."/>
            <person name="Hutchinson M.I."/>
            <person name="Powell A.J."/>
            <person name="Barry K."/>
            <person name="Miller A.N."/>
            <person name="Grigoriev I.V."/>
            <person name="Debuchy R."/>
            <person name="Gladieux P."/>
            <person name="Thoren M.H."/>
            <person name="Johannesson H."/>
        </authorList>
    </citation>
    <scope>NUCLEOTIDE SEQUENCE</scope>
    <source>
        <strain evidence="2">SMH2392-1A</strain>
    </source>
</reference>
<dbReference type="Proteomes" id="UP001172101">
    <property type="component" value="Unassembled WGS sequence"/>
</dbReference>
<dbReference type="Pfam" id="PF08695">
    <property type="entry name" value="Coa1"/>
    <property type="match status" value="1"/>
</dbReference>
<dbReference type="PANTHER" id="PTHR28523">
    <property type="entry name" value="CYTOCHROME C OXIDASE ASSEMBLY FACTOR 1"/>
    <property type="match status" value="1"/>
</dbReference>
<proteinExistence type="predicted"/>
<dbReference type="InterPro" id="IPR042432">
    <property type="entry name" value="Coa1_fungi"/>
</dbReference>
<dbReference type="PANTHER" id="PTHR28523:SF1">
    <property type="entry name" value="CYTOCHROME C OXIDASE ASSEMBLY FACTOR 1"/>
    <property type="match status" value="1"/>
</dbReference>
<sequence>MLSRTAHPRRAGTLAAAALRRTSPGTARQVLSPRTPPSNIHLQQRRTLVSAPRPGDGPLMERRADRELPNIDATSHWRRTLPAFLAILALSSVAIFNYQKLSSPVVSSTLYALRTNRKARAYLGDEIYFADQIPWISGTMNQLHGRIDIRFAVRGTRGSGWMRFASSRATPRAQFETLEWSLETVDGKVIDLLEGEDPFRGITGPGEAGFGGGRDVAEEDDDEETRGFRQMVTVQVREGERKKD</sequence>
<accession>A0AA40E092</accession>
<dbReference type="GO" id="GO:0033617">
    <property type="term" value="P:mitochondrial respiratory chain complex IV assembly"/>
    <property type="evidence" value="ECO:0007669"/>
    <property type="project" value="InterPro"/>
</dbReference>
<gene>
    <name evidence="2" type="ORF">B0T26DRAFT_852597</name>
</gene>
<feature type="region of interest" description="Disordered" evidence="1">
    <location>
        <begin position="201"/>
        <end position="244"/>
    </location>
</feature>
<name>A0AA40E092_9PEZI</name>
<feature type="compositionally biased region" description="Gly residues" evidence="1">
    <location>
        <begin position="203"/>
        <end position="214"/>
    </location>
</feature>
<comment type="caution">
    <text evidence="2">The sequence shown here is derived from an EMBL/GenBank/DDBJ whole genome shotgun (WGS) entry which is preliminary data.</text>
</comment>
<dbReference type="GeneID" id="85330922"/>
<evidence type="ECO:0000313" key="2">
    <source>
        <dbReference type="EMBL" id="KAK0723154.1"/>
    </source>
</evidence>
<dbReference type="EMBL" id="JAUIRO010000003">
    <property type="protein sequence ID" value="KAK0723154.1"/>
    <property type="molecule type" value="Genomic_DNA"/>
</dbReference>
<evidence type="ECO:0000256" key="1">
    <source>
        <dbReference type="SAM" id="MobiDB-lite"/>
    </source>
</evidence>